<dbReference type="InterPro" id="IPR019775">
    <property type="entry name" value="WD40_repeat_CS"/>
</dbReference>
<dbReference type="PROSITE" id="PS00678">
    <property type="entry name" value="WD_REPEATS_1"/>
    <property type="match status" value="1"/>
</dbReference>
<feature type="repeat" description="WD" evidence="3">
    <location>
        <begin position="926"/>
        <end position="958"/>
    </location>
</feature>
<dbReference type="Proteomes" id="UP001150941">
    <property type="component" value="Unassembled WGS sequence"/>
</dbReference>
<evidence type="ECO:0000256" key="3">
    <source>
        <dbReference type="PROSITE-ProRule" id="PRU00221"/>
    </source>
</evidence>
<dbReference type="SUPFAM" id="SSF50978">
    <property type="entry name" value="WD40 repeat-like"/>
    <property type="match status" value="2"/>
</dbReference>
<dbReference type="Pfam" id="PF00400">
    <property type="entry name" value="WD40"/>
    <property type="match status" value="9"/>
</dbReference>
<dbReference type="PROSITE" id="PS50294">
    <property type="entry name" value="WD_REPEATS_REGION"/>
    <property type="match status" value="7"/>
</dbReference>
<dbReference type="InterPro" id="IPR027417">
    <property type="entry name" value="P-loop_NTPase"/>
</dbReference>
<feature type="repeat" description="WD" evidence="3">
    <location>
        <begin position="751"/>
        <end position="791"/>
    </location>
</feature>
<feature type="repeat" description="WD" evidence="3">
    <location>
        <begin position="614"/>
        <end position="656"/>
    </location>
</feature>
<name>A0A9W9TEB8_9EURO</name>
<dbReference type="RefSeq" id="XP_058326537.1">
    <property type="nucleotide sequence ID" value="XM_058478207.1"/>
</dbReference>
<dbReference type="SMART" id="SM00320">
    <property type="entry name" value="WD40"/>
    <property type="match status" value="13"/>
</dbReference>
<evidence type="ECO:0000313" key="6">
    <source>
        <dbReference type="Proteomes" id="UP001150941"/>
    </source>
</evidence>
<dbReference type="InterPro" id="IPR011659">
    <property type="entry name" value="WD40"/>
</dbReference>
<proteinExistence type="predicted"/>
<dbReference type="FunFam" id="3.40.50.300:FF:001638">
    <property type="entry name" value="NACHT and WD40 domain protein"/>
    <property type="match status" value="1"/>
</dbReference>
<dbReference type="SUPFAM" id="SSF50998">
    <property type="entry name" value="Quinoprotein alcohol dehydrogenase-like"/>
    <property type="match status" value="1"/>
</dbReference>
<accession>A0A9W9TEB8</accession>
<dbReference type="Pfam" id="PF07676">
    <property type="entry name" value="PD40"/>
    <property type="match status" value="1"/>
</dbReference>
<feature type="repeat" description="WD" evidence="3">
    <location>
        <begin position="679"/>
        <end position="700"/>
    </location>
</feature>
<feature type="repeat" description="WD" evidence="3">
    <location>
        <begin position="893"/>
        <end position="925"/>
    </location>
</feature>
<sequence length="1336" mass="148947">MTTNISQNGKNNGTQVGVNEGTIVIGPQESLASDGPCLRDLRTTDPRYDKERLQSLGGGLLESSYRWVLSNPAFEQWRDSESNRVLWIRGDPGKGKTMLLCGIVEELTRLHGDHAAISFFFCQATDERINSATSVLRGLIYMLVDQNRSLLHHVRARYDSAGKSLFDDVNAWHALVSIFTHILEDPSLKSIYLVIDALDECRHNCQDLLRLIDEKSTTHKNIKWVISSRNENEIIECLDFASQVAPVSLELNEESVSEAVNLFIKQKVDLLARRKSYKPEIRDEVYRHLTLNSQGTFLWVSLVLKNLAQTPPRRVPKKLSEFPPGLDALYHRMMEQVRKSEDADFCKQILGTISTIYRPVTLQELGSLLVGRIDGIDDLAALSEVIAVCRSFLTLRKDTVTFVHQSAKDFLIKEAFTEILPEGFDSEHHAIFSRCLCAINKTLRRNIFELKLSGLTKDQIIAPNPNPLAPVEYACVYWVDHLDSCKRIKAYRHSLEEDMEMLHTFLQRKYLNWLEALSLLGKLSDGIGAMRTLEIIIDGMSQSDDLVEHARDASRFIQHFRTGIEISPLQTYSSSLIFSPFQSLTRAAFHEERENWILNSPLVEAHWNACLQTLEHSNDFVDWIAWSPDGGKLAVGFNADETVQVWDPNKAHIIATLEGQSHYSDYIYTRWGTLVRPKAWSPDGSRLALASEEDAIRIWDPTTGHIAPIMLATSQIYSIAWSPDGSRLASASNDDGVCIWDPTTGQKVSTLKRCSKLVTSIAWSPDGSKLASASDKAVEIWDPKTSQSLSSLNEHGPGTSFITWSPDGSHLASRAFDEQVLVWDLATNQIVSKLNHANGRKKTFRTFCPIVWSPDGNYLAYCSGSSIPTVWIWDRATDQSGPTSMESTGHLCSIAWSPDGSQLASGGFDKTVQIWDPDTNQLISVFEGNSSCVYSFAWSPDGTRLASGSGDGAVRIWDPTIRHRPSSSSYDRHSGSIDRLEWSPDGSRFASTSDDKTVRVWDPVTGQSVKTLRGDRIQDILIPWTFDTNRPVALSDDKTVRIYDPITAKRVGTLEGRVTQLNLISWSPDGRRLALASLFHTVVIWDLATDQCVPALDILTFWVRSIAWSPDGSQFALGNYGSKVCIHDSATGRSVSTLEYTNGDISHDVQSVAWSPGGAYIASGSHDGIVRIWDLLTYEVQSTLCGHSKAVIALAWSADGTRLASGSRDNSVRIWDPATGQNLFFVLPALTYSLKFDKADSNLLHTDAGIFDIGFMPLMTSAAGTSIDPPKRPVYGLSDDCSWITYNGLNILWLPLEYRPLRRSLFSMYEATMAIACSSNRVIFLALSKDCPIPNL</sequence>
<dbReference type="Gene3D" id="2.130.10.10">
    <property type="entry name" value="YVTN repeat-like/Quinoprotein amine dehydrogenase"/>
    <property type="match status" value="6"/>
</dbReference>
<feature type="domain" description="NACHT" evidence="4">
    <location>
        <begin position="84"/>
        <end position="229"/>
    </location>
</feature>
<feature type="repeat" description="WD" evidence="3">
    <location>
        <begin position="970"/>
        <end position="1011"/>
    </location>
</feature>
<comment type="caution">
    <text evidence="5">The sequence shown here is derived from an EMBL/GenBank/DDBJ whole genome shotgun (WGS) entry which is preliminary data.</text>
</comment>
<gene>
    <name evidence="5" type="ORF">N7468_008911</name>
</gene>
<keyword evidence="6" id="KW-1185">Reference proteome</keyword>
<dbReference type="GeneID" id="83205510"/>
<feature type="repeat" description="WD" evidence="3">
    <location>
        <begin position="1184"/>
        <end position="1225"/>
    </location>
</feature>
<dbReference type="InterPro" id="IPR007111">
    <property type="entry name" value="NACHT_NTPase"/>
</dbReference>
<feature type="repeat" description="WD" evidence="3">
    <location>
        <begin position="709"/>
        <end position="750"/>
    </location>
</feature>
<dbReference type="PRINTS" id="PR00320">
    <property type="entry name" value="GPROTEINBRPT"/>
</dbReference>
<organism evidence="5 6">
    <name type="scientific">Penicillium chermesinum</name>
    <dbReference type="NCBI Taxonomy" id="63820"/>
    <lineage>
        <taxon>Eukaryota</taxon>
        <taxon>Fungi</taxon>
        <taxon>Dikarya</taxon>
        <taxon>Ascomycota</taxon>
        <taxon>Pezizomycotina</taxon>
        <taxon>Eurotiomycetes</taxon>
        <taxon>Eurotiomycetidae</taxon>
        <taxon>Eurotiales</taxon>
        <taxon>Aspergillaceae</taxon>
        <taxon>Penicillium</taxon>
    </lineage>
</organism>
<evidence type="ECO:0000256" key="2">
    <source>
        <dbReference type="ARBA" id="ARBA00022737"/>
    </source>
</evidence>
<dbReference type="InterPro" id="IPR001680">
    <property type="entry name" value="WD40_rpt"/>
</dbReference>
<dbReference type="PROSITE" id="PS50082">
    <property type="entry name" value="WD_REPEATS_2"/>
    <property type="match status" value="11"/>
</dbReference>
<dbReference type="Gene3D" id="3.40.50.300">
    <property type="entry name" value="P-loop containing nucleotide triphosphate hydrolases"/>
    <property type="match status" value="1"/>
</dbReference>
<evidence type="ECO:0000313" key="5">
    <source>
        <dbReference type="EMBL" id="KAJ5219707.1"/>
    </source>
</evidence>
<dbReference type="InterPro" id="IPR015943">
    <property type="entry name" value="WD40/YVTN_repeat-like_dom_sf"/>
</dbReference>
<keyword evidence="2" id="KW-0677">Repeat</keyword>
<dbReference type="PANTHER" id="PTHR19848">
    <property type="entry name" value="WD40 REPEAT PROTEIN"/>
    <property type="match status" value="1"/>
</dbReference>
<dbReference type="InterPro" id="IPR020472">
    <property type="entry name" value="WD40_PAC1"/>
</dbReference>
<dbReference type="PANTHER" id="PTHR19848:SF8">
    <property type="entry name" value="F-BOX AND WD REPEAT DOMAIN CONTAINING 7"/>
    <property type="match status" value="1"/>
</dbReference>
<feature type="repeat" description="WD" evidence="3">
    <location>
        <begin position="1149"/>
        <end position="1183"/>
    </location>
</feature>
<feature type="repeat" description="WD" evidence="3">
    <location>
        <begin position="792"/>
        <end position="833"/>
    </location>
</feature>
<feature type="repeat" description="WD" evidence="3">
    <location>
        <begin position="1054"/>
        <end position="1095"/>
    </location>
</feature>
<dbReference type="InterPro" id="IPR036322">
    <property type="entry name" value="WD40_repeat_dom_sf"/>
</dbReference>
<dbReference type="OrthoDB" id="538223at2759"/>
<dbReference type="PROSITE" id="PS50837">
    <property type="entry name" value="NACHT"/>
    <property type="match status" value="1"/>
</dbReference>
<dbReference type="InterPro" id="IPR056884">
    <property type="entry name" value="NPHP3-like_N"/>
</dbReference>
<evidence type="ECO:0000259" key="4">
    <source>
        <dbReference type="PROSITE" id="PS50837"/>
    </source>
</evidence>
<dbReference type="InterPro" id="IPR011047">
    <property type="entry name" value="Quinoprotein_ADH-like_sf"/>
</dbReference>
<evidence type="ECO:0000256" key="1">
    <source>
        <dbReference type="ARBA" id="ARBA00022574"/>
    </source>
</evidence>
<keyword evidence="1 3" id="KW-0853">WD repeat</keyword>
<reference evidence="5" key="2">
    <citation type="journal article" date="2023" name="IMA Fungus">
        <title>Comparative genomic study of the Penicillium genus elucidates a diverse pangenome and 15 lateral gene transfer events.</title>
        <authorList>
            <person name="Petersen C."/>
            <person name="Sorensen T."/>
            <person name="Nielsen M.R."/>
            <person name="Sondergaard T.E."/>
            <person name="Sorensen J.L."/>
            <person name="Fitzpatrick D.A."/>
            <person name="Frisvad J.C."/>
            <person name="Nielsen K.L."/>
        </authorList>
    </citation>
    <scope>NUCLEOTIDE SEQUENCE</scope>
    <source>
        <strain evidence="5">IBT 19713</strain>
    </source>
</reference>
<dbReference type="Pfam" id="PF24883">
    <property type="entry name" value="NPHP3_N"/>
    <property type="match status" value="1"/>
</dbReference>
<dbReference type="EMBL" id="JAPQKS010000007">
    <property type="protein sequence ID" value="KAJ5219707.1"/>
    <property type="molecule type" value="Genomic_DNA"/>
</dbReference>
<reference evidence="5" key="1">
    <citation type="submission" date="2022-11" db="EMBL/GenBank/DDBJ databases">
        <authorList>
            <person name="Petersen C."/>
        </authorList>
    </citation>
    <scope>NUCLEOTIDE SEQUENCE</scope>
    <source>
        <strain evidence="5">IBT 19713</strain>
    </source>
</reference>
<dbReference type="CDD" id="cd00200">
    <property type="entry name" value="WD40"/>
    <property type="match status" value="2"/>
</dbReference>
<dbReference type="SUPFAM" id="SSF52540">
    <property type="entry name" value="P-loop containing nucleoside triphosphate hydrolases"/>
    <property type="match status" value="1"/>
</dbReference>
<protein>
    <recommendedName>
        <fullName evidence="4">NACHT domain-containing protein</fullName>
    </recommendedName>
</protein>